<dbReference type="AlphaFoldDB" id="A0A7X0JDN1"/>
<proteinExistence type="predicted"/>
<evidence type="ECO:0000313" key="1">
    <source>
        <dbReference type="EMBL" id="MBB6505365.1"/>
    </source>
</evidence>
<organism evidence="1 2">
    <name type="scientific">Sphingomonas endophytica</name>
    <dbReference type="NCBI Taxonomy" id="869719"/>
    <lineage>
        <taxon>Bacteria</taxon>
        <taxon>Pseudomonadati</taxon>
        <taxon>Pseudomonadota</taxon>
        <taxon>Alphaproteobacteria</taxon>
        <taxon>Sphingomonadales</taxon>
        <taxon>Sphingomonadaceae</taxon>
        <taxon>Sphingomonas</taxon>
    </lineage>
</organism>
<accession>A0A7X0JDN1</accession>
<evidence type="ECO:0008006" key="3">
    <source>
        <dbReference type="Google" id="ProtNLM"/>
    </source>
</evidence>
<name>A0A7X0JDN1_9SPHN</name>
<comment type="caution">
    <text evidence="1">The sequence shown here is derived from an EMBL/GenBank/DDBJ whole genome shotgun (WGS) entry which is preliminary data.</text>
</comment>
<dbReference type="Proteomes" id="UP000522313">
    <property type="component" value="Unassembled WGS sequence"/>
</dbReference>
<evidence type="ECO:0000313" key="2">
    <source>
        <dbReference type="Proteomes" id="UP000522313"/>
    </source>
</evidence>
<protein>
    <recommendedName>
        <fullName evidence="3">Flagellar protein FliL</fullName>
    </recommendedName>
</protein>
<dbReference type="RefSeq" id="WP_184506152.1">
    <property type="nucleotide sequence ID" value="NZ_JACHBT010000012.1"/>
</dbReference>
<gene>
    <name evidence="1" type="ORF">F4693_002353</name>
</gene>
<reference evidence="1 2" key="2">
    <citation type="submission" date="2020-08" db="EMBL/GenBank/DDBJ databases">
        <authorList>
            <person name="Partida-Martinez L."/>
            <person name="Huntemann M."/>
            <person name="Clum A."/>
            <person name="Wang J."/>
            <person name="Palaniappan K."/>
            <person name="Ritter S."/>
            <person name="Chen I.-M."/>
            <person name="Stamatis D."/>
            <person name="Reddy T."/>
            <person name="O'Malley R."/>
            <person name="Daum C."/>
            <person name="Shapiro N."/>
            <person name="Ivanova N."/>
            <person name="Kyrpides N."/>
            <person name="Woyke T."/>
        </authorList>
    </citation>
    <scope>NUCLEOTIDE SEQUENCE [LARGE SCALE GENOMIC DNA]</scope>
    <source>
        <strain evidence="1 2">AS3.13</strain>
    </source>
</reference>
<dbReference type="EMBL" id="JACHBT010000012">
    <property type="protein sequence ID" value="MBB6505365.1"/>
    <property type="molecule type" value="Genomic_DNA"/>
</dbReference>
<sequence>MLGAAGAFTAQIVQKYQSETAQAQTSFIPVGAITIPLVMPDGRLSTYINVTAELEVSDAEAAHVGAQLPLLLNAVNMQAFRAPLSRGPDGRLPRFREIHHLIETAAAATFGRAAVRRVVVTQIAPQ</sequence>
<reference evidence="1 2" key="1">
    <citation type="submission" date="2020-08" db="EMBL/GenBank/DDBJ databases">
        <title>The Agave Microbiome: Exploring the role of microbial communities in plant adaptations to desert environments.</title>
        <authorList>
            <person name="Partida-Martinez L.P."/>
        </authorList>
    </citation>
    <scope>NUCLEOTIDE SEQUENCE [LARGE SCALE GENOMIC DNA]</scope>
    <source>
        <strain evidence="1 2">AS3.13</strain>
    </source>
</reference>